<accession>A0A1H1Z375</accession>
<organism evidence="1 2">
    <name type="scientific">Microlunatus soli</name>
    <dbReference type="NCBI Taxonomy" id="630515"/>
    <lineage>
        <taxon>Bacteria</taxon>
        <taxon>Bacillati</taxon>
        <taxon>Actinomycetota</taxon>
        <taxon>Actinomycetes</taxon>
        <taxon>Propionibacteriales</taxon>
        <taxon>Propionibacteriaceae</taxon>
        <taxon>Microlunatus</taxon>
    </lineage>
</organism>
<dbReference type="AlphaFoldDB" id="A0A1H1Z375"/>
<dbReference type="OrthoDB" id="3812485at2"/>
<dbReference type="Proteomes" id="UP000199103">
    <property type="component" value="Chromosome I"/>
</dbReference>
<keyword evidence="2" id="KW-1185">Reference proteome</keyword>
<gene>
    <name evidence="1" type="ORF">SAMN04489812_4944</name>
</gene>
<dbReference type="STRING" id="630515.SAMN04489812_4944"/>
<dbReference type="RefSeq" id="WP_091528476.1">
    <property type="nucleotide sequence ID" value="NZ_LT629772.1"/>
</dbReference>
<name>A0A1H1Z375_9ACTN</name>
<evidence type="ECO:0000313" key="1">
    <source>
        <dbReference type="EMBL" id="SDT28002.1"/>
    </source>
</evidence>
<dbReference type="EMBL" id="LT629772">
    <property type="protein sequence ID" value="SDT28002.1"/>
    <property type="molecule type" value="Genomic_DNA"/>
</dbReference>
<sequence length="83" mass="9678">MSFLVSVEDKVTETAREKFEWLRDQVELERLPSILNLRPLWLECLGFRMSVNDGRTPLLNEGWMQPAGLEFTERLAAQARRSV</sequence>
<evidence type="ECO:0000313" key="2">
    <source>
        <dbReference type="Proteomes" id="UP000199103"/>
    </source>
</evidence>
<proteinExistence type="predicted"/>
<reference evidence="1 2" key="1">
    <citation type="submission" date="2016-10" db="EMBL/GenBank/DDBJ databases">
        <authorList>
            <person name="de Groot N.N."/>
        </authorList>
    </citation>
    <scope>NUCLEOTIDE SEQUENCE [LARGE SCALE GENOMIC DNA]</scope>
    <source>
        <strain evidence="1 2">DSM 21800</strain>
    </source>
</reference>
<protein>
    <submittedName>
        <fullName evidence="1">Uncharacterized protein</fullName>
    </submittedName>
</protein>